<sequence>MIKFTVSSDTILLICSLIAALWGVYKIVKEVKKPSKDLQETVDKHSKLLDSDNVRLKEVEESNKMILQCLLVIINHDITGNGIDNLKDTRDKLQQYLIDK</sequence>
<accession>A0A8S5P697</accession>
<dbReference type="EMBL" id="BK015347">
    <property type="protein sequence ID" value="DAE02530.1"/>
    <property type="molecule type" value="Genomic_DNA"/>
</dbReference>
<organism evidence="1">
    <name type="scientific">Siphoviridae sp. ctmYS12</name>
    <dbReference type="NCBI Taxonomy" id="2825652"/>
    <lineage>
        <taxon>Viruses</taxon>
        <taxon>Duplodnaviria</taxon>
        <taxon>Heunggongvirae</taxon>
        <taxon>Uroviricota</taxon>
        <taxon>Caudoviricetes</taxon>
    </lineage>
</organism>
<reference evidence="1" key="1">
    <citation type="journal article" date="2021" name="Proc. Natl. Acad. Sci. U.S.A.">
        <title>A Catalog of Tens of Thousands of Viruses from Human Metagenomes Reveals Hidden Associations with Chronic Diseases.</title>
        <authorList>
            <person name="Tisza M.J."/>
            <person name="Buck C.B."/>
        </authorList>
    </citation>
    <scope>NUCLEOTIDE SEQUENCE</scope>
    <source>
        <strain evidence="1">CtmYS12</strain>
    </source>
</reference>
<protein>
    <submittedName>
        <fullName evidence="1">Uncharacterized protein</fullName>
    </submittedName>
</protein>
<evidence type="ECO:0000313" key="1">
    <source>
        <dbReference type="EMBL" id="DAE02530.1"/>
    </source>
</evidence>
<name>A0A8S5P697_9CAUD</name>
<proteinExistence type="predicted"/>